<name>A0A2V5LT99_9MICC</name>
<evidence type="ECO:0000313" key="2">
    <source>
        <dbReference type="Proteomes" id="UP000247832"/>
    </source>
</evidence>
<proteinExistence type="predicted"/>
<gene>
    <name evidence="1" type="ORF">CVV68_13845</name>
</gene>
<protein>
    <submittedName>
        <fullName evidence="1">Uncharacterized protein</fullName>
    </submittedName>
</protein>
<keyword evidence="2" id="KW-1185">Reference proteome</keyword>
<dbReference type="RefSeq" id="WP_110501606.1">
    <property type="nucleotide sequence ID" value="NZ_QJVD01000015.1"/>
</dbReference>
<dbReference type="Proteomes" id="UP000247832">
    <property type="component" value="Unassembled WGS sequence"/>
</dbReference>
<accession>A0A2V5LT99</accession>
<comment type="caution">
    <text evidence="1">The sequence shown here is derived from an EMBL/GenBank/DDBJ whole genome shotgun (WGS) entry which is preliminary data.</text>
</comment>
<evidence type="ECO:0000313" key="1">
    <source>
        <dbReference type="EMBL" id="PYI66387.1"/>
    </source>
</evidence>
<organism evidence="1 2">
    <name type="scientific">Arthrobacter livingstonensis</name>
    <dbReference type="NCBI Taxonomy" id="670078"/>
    <lineage>
        <taxon>Bacteria</taxon>
        <taxon>Bacillati</taxon>
        <taxon>Actinomycetota</taxon>
        <taxon>Actinomycetes</taxon>
        <taxon>Micrococcales</taxon>
        <taxon>Micrococcaceae</taxon>
        <taxon>Arthrobacter</taxon>
    </lineage>
</organism>
<reference evidence="1 2" key="1">
    <citation type="submission" date="2018-05" db="EMBL/GenBank/DDBJ databases">
        <title>Genetic diversity of glacier-inhabiting Cryobacterium bacteria in China and description of Cryobacterium mengkeensis sp. nov. and Arthrobacter glacialis sp. nov.</title>
        <authorList>
            <person name="Liu Q."/>
            <person name="Xin Y.-H."/>
        </authorList>
    </citation>
    <scope>NUCLEOTIDE SEQUENCE [LARGE SCALE GENOMIC DNA]</scope>
    <source>
        <strain evidence="1 2">LI2</strain>
    </source>
</reference>
<dbReference type="EMBL" id="QJVD01000015">
    <property type="protein sequence ID" value="PYI66387.1"/>
    <property type="molecule type" value="Genomic_DNA"/>
</dbReference>
<dbReference type="AlphaFoldDB" id="A0A2V5LT99"/>
<sequence length="69" mass="7396">MAQDLAFPQDFVHDFRRAAGKECAARAGPILETGTVKPAGARHVLANVEGVLRVKRVLGALGDFLHTEV</sequence>